<dbReference type="STRING" id="338966.Ppro_1575"/>
<evidence type="ECO:0000313" key="4">
    <source>
        <dbReference type="Proteomes" id="UP000006732"/>
    </source>
</evidence>
<dbReference type="PANTHER" id="PTHR39425">
    <property type="entry name" value="LIPOPROTEIN CYTOCHROME C"/>
    <property type="match status" value="1"/>
</dbReference>
<dbReference type="AlphaFoldDB" id="A1APC0"/>
<feature type="chain" id="PRO_5002632524" evidence="1">
    <location>
        <begin position="22"/>
        <end position="479"/>
    </location>
</feature>
<dbReference type="RefSeq" id="WP_011735480.1">
    <property type="nucleotide sequence ID" value="NC_008609.1"/>
</dbReference>
<sequence>MIRVAMYAMILLLTATAPAGAAVQVRDVTFQTRDAGTVLFSHSVHMGHKNMANNCRACHYGIYNLKQKSRFTMADMARGKSCGACHNARVSFSLKQCSRCHQTKEIVYQVSATGATHFSHKKHLETSPDCARCHPGLFAAGPNRRATMVDMEKGRSCGACHNGKSAFGLSRCTSCHPVKEITFRSREAGPTIFKHAQHIESHHCSDCHPSLYATKRRGARVTMAEMEKGKSCGACHNAKVSFSLKQCSRCHQVKEIVYRVKATGATHFSHKKHLEISPDCRGCHPRIFVAGANKRATMADMEKGKSCGACHNGTNAFDVKSCTTCHPADDILFKVRETGPTHFPHARHIEAHHCGDCHTRLYPTTRRSKKVSMAEMEKGKSCGACHNGTNASPLTRCATCHPTKELVFEVKESGNVSFSHTFHGEIYKCGECHPALYATTRSTVMVSMQEMEKEKSCGACHEGKNAFSVAGDCEKCHKM</sequence>
<accession>A1APC0</accession>
<dbReference type="InterPro" id="IPR036280">
    <property type="entry name" value="Multihaem_cyt_sf"/>
</dbReference>
<dbReference type="SUPFAM" id="SSF48695">
    <property type="entry name" value="Multiheme cytochromes"/>
    <property type="match status" value="2"/>
</dbReference>
<evidence type="ECO:0000256" key="1">
    <source>
        <dbReference type="SAM" id="SignalP"/>
    </source>
</evidence>
<dbReference type="OrthoDB" id="5391425at2"/>
<feature type="domain" description="Cytochrome c7-like" evidence="2">
    <location>
        <begin position="38"/>
        <end position="102"/>
    </location>
</feature>
<dbReference type="HOGENOM" id="CLU_508744_0_0_7"/>
<dbReference type="EMBL" id="CP000482">
    <property type="protein sequence ID" value="ABK99190.1"/>
    <property type="molecule type" value="Genomic_DNA"/>
</dbReference>
<feature type="domain" description="Cytochrome c7-like" evidence="2">
    <location>
        <begin position="192"/>
        <end position="252"/>
    </location>
</feature>
<feature type="domain" description="Cytochrome c7-like" evidence="2">
    <location>
        <begin position="267"/>
        <end position="326"/>
    </location>
</feature>
<dbReference type="NCBIfam" id="TIGR04257">
    <property type="entry name" value="nanowire_3heme"/>
    <property type="match status" value="6"/>
</dbReference>
<keyword evidence="1" id="KW-0732">Signal</keyword>
<dbReference type="Proteomes" id="UP000006732">
    <property type="component" value="Chromosome"/>
</dbReference>
<evidence type="ECO:0000259" key="2">
    <source>
        <dbReference type="Pfam" id="PF14522"/>
    </source>
</evidence>
<dbReference type="KEGG" id="ppd:Ppro_1575"/>
<gene>
    <name evidence="3" type="ordered locus">Ppro_1575</name>
</gene>
<feature type="domain" description="Cytochrome c7-like" evidence="2">
    <location>
        <begin position="342"/>
        <end position="401"/>
    </location>
</feature>
<feature type="domain" description="Cytochrome c7-like" evidence="2">
    <location>
        <begin position="416"/>
        <end position="478"/>
    </location>
</feature>
<evidence type="ECO:0000313" key="3">
    <source>
        <dbReference type="EMBL" id="ABK99190.1"/>
    </source>
</evidence>
<dbReference type="InterPro" id="IPR029467">
    <property type="entry name" value="Cyt_c7-like"/>
</dbReference>
<dbReference type="Gene3D" id="3.90.10.10">
    <property type="entry name" value="Cytochrome C3"/>
    <property type="match status" value="6"/>
</dbReference>
<organism evidence="3 4">
    <name type="scientific">Pelobacter propionicus (strain DSM 2379 / NBRC 103807 / OttBd1)</name>
    <dbReference type="NCBI Taxonomy" id="338966"/>
    <lineage>
        <taxon>Bacteria</taxon>
        <taxon>Pseudomonadati</taxon>
        <taxon>Thermodesulfobacteriota</taxon>
        <taxon>Desulfuromonadia</taxon>
        <taxon>Desulfuromonadales</taxon>
        <taxon>Desulfuromonadaceae</taxon>
        <taxon>Pelobacter</taxon>
    </lineage>
</organism>
<keyword evidence="4" id="KW-1185">Reference proteome</keyword>
<protein>
    <submittedName>
        <fullName evidence="3">Cytochrome c family protein</fullName>
    </submittedName>
</protein>
<dbReference type="eggNOG" id="COG3005">
    <property type="taxonomic scope" value="Bacteria"/>
</dbReference>
<reference evidence="3 4" key="1">
    <citation type="submission" date="2006-10" db="EMBL/GenBank/DDBJ databases">
        <title>Complete sequence of chromosome of Pelobacter propionicus DSM 2379.</title>
        <authorList>
            <consortium name="US DOE Joint Genome Institute"/>
            <person name="Copeland A."/>
            <person name="Lucas S."/>
            <person name="Lapidus A."/>
            <person name="Barry K."/>
            <person name="Detter J.C."/>
            <person name="Glavina del Rio T."/>
            <person name="Hammon N."/>
            <person name="Israni S."/>
            <person name="Dalin E."/>
            <person name="Tice H."/>
            <person name="Pitluck S."/>
            <person name="Saunders E."/>
            <person name="Brettin T."/>
            <person name="Bruce D."/>
            <person name="Han C."/>
            <person name="Tapia R."/>
            <person name="Schmutz J."/>
            <person name="Larimer F."/>
            <person name="Land M."/>
            <person name="Hauser L."/>
            <person name="Kyrpides N."/>
            <person name="Kim E."/>
            <person name="Lovley D."/>
            <person name="Richardson P."/>
        </authorList>
    </citation>
    <scope>NUCLEOTIDE SEQUENCE [LARGE SCALE GENOMIC DNA]</scope>
    <source>
        <strain evidence="4">DSM 2379 / NBRC 103807 / OttBd1</strain>
    </source>
</reference>
<proteinExistence type="predicted"/>
<dbReference type="InterPro" id="IPR026352">
    <property type="entry name" value="Nanowire_3heme"/>
</dbReference>
<dbReference type="PANTHER" id="PTHR39425:SF1">
    <property type="entry name" value="CYTOCHROME C7-LIKE DOMAIN-CONTAINING PROTEIN"/>
    <property type="match status" value="1"/>
</dbReference>
<name>A1APC0_PELPD</name>
<feature type="signal peptide" evidence="1">
    <location>
        <begin position="1"/>
        <end position="21"/>
    </location>
</feature>
<dbReference type="Pfam" id="PF14522">
    <property type="entry name" value="Cytochrome_C7"/>
    <property type="match status" value="6"/>
</dbReference>
<feature type="domain" description="Cytochrome c7-like" evidence="2">
    <location>
        <begin position="117"/>
        <end position="176"/>
    </location>
</feature>